<dbReference type="AlphaFoldDB" id="A0A267EFF8"/>
<evidence type="ECO:0000313" key="3">
    <source>
        <dbReference type="Proteomes" id="UP000215902"/>
    </source>
</evidence>
<reference evidence="2 3" key="1">
    <citation type="submission" date="2017-06" db="EMBL/GenBank/DDBJ databases">
        <title>A platform for efficient transgenesis in Macrostomum lignano, a flatworm model organism for stem cell research.</title>
        <authorList>
            <person name="Berezikov E."/>
        </authorList>
    </citation>
    <scope>NUCLEOTIDE SEQUENCE [LARGE SCALE GENOMIC DNA]</scope>
    <source>
        <strain evidence="2">DV1</strain>
        <tissue evidence="2">Whole organism</tissue>
    </source>
</reference>
<evidence type="ECO:0000313" key="2">
    <source>
        <dbReference type="EMBL" id="PAA60248.1"/>
    </source>
</evidence>
<feature type="compositionally biased region" description="Acidic residues" evidence="1">
    <location>
        <begin position="192"/>
        <end position="204"/>
    </location>
</feature>
<protein>
    <submittedName>
        <fullName evidence="2">Uncharacterized protein</fullName>
    </submittedName>
</protein>
<gene>
    <name evidence="2" type="ORF">BOX15_Mlig032535g1</name>
</gene>
<keyword evidence="3" id="KW-1185">Reference proteome</keyword>
<name>A0A267EFF8_9PLAT</name>
<dbReference type="SUPFAM" id="SSF48403">
    <property type="entry name" value="Ankyrin repeat"/>
    <property type="match status" value="1"/>
</dbReference>
<comment type="caution">
    <text evidence="2">The sequence shown here is derived from an EMBL/GenBank/DDBJ whole genome shotgun (WGS) entry which is preliminary data.</text>
</comment>
<organism evidence="2 3">
    <name type="scientific">Macrostomum lignano</name>
    <dbReference type="NCBI Taxonomy" id="282301"/>
    <lineage>
        <taxon>Eukaryota</taxon>
        <taxon>Metazoa</taxon>
        <taxon>Spiralia</taxon>
        <taxon>Lophotrochozoa</taxon>
        <taxon>Platyhelminthes</taxon>
        <taxon>Rhabditophora</taxon>
        <taxon>Macrostomorpha</taxon>
        <taxon>Macrostomida</taxon>
        <taxon>Macrostomidae</taxon>
        <taxon>Macrostomum</taxon>
    </lineage>
</organism>
<sequence length="882" mass="99793">MTPGGEKTLLKIIEHFKHKKNCMLKKDSHRTTPLHYCMSCFSKESLKEIIKMVQKPKYFYRTNCDGDTVFHFAAVNLNRPEEKNISTDYSCDSDSSEENAEKCEKMKVKNQVIDYQETVNKESSSTESESEEESDKEESFGDRCARWIRGASSCCSGTGSSEDRSNPAMKVNNQITNNEKSANKESSSKESDNEEESESEKSDEEESFGERCVCWIRGASSCCSGTVTPEDRSNQAANEGQRKKCGNESQGKPMPNHKTNEEQSTLFGLVLAKISAHNKEDTEAESAKKVLLLKNKKDQTVLHLAAMHASPKELSFLLKTACNLDKECLEAQDKDGYNFCHYAVQNENQNDKIVDELLSVLDKVDKEMVSTLIGEYATTNEKSQKTQKVQKVQKAQRLTLLQRAIDSKSCKDQTVVKIYKKLKSLGNEGKIDFKKYIEQRDKCGNTAFILAAMSFNKEEKKHKTARKLFHCTDRQHWSLMNNHGKSALHLAFQSSKFTKHLKKKHNELISESTLDGDGRSCLFYACMGWNFDLLLPKGNGFKILPCTDFDKNTLLHALFFYTGKLADDSQDGPDKRAENFMEVFLNIASVTEIAEENDLGQNCLHASTLTEDTLEKILSKAASVGNEGKDSKEDNTCLVADFRRELKKLLKALNGFHAIHSFASKYKLKKVAPLLAKLSDSPTESLLQLTVSSGPLKGATCLHFACETNNEENIKWLMRRRNWQALAAATHSGLTALDFAKIISRMKVVDKTFKRQEEKSKLEILCLIDPVHHGLQLPRRTIARQLLFSMLDKASRDKVARGKDSKQSKFIGNVNVELGEGNEDDERTDECILFQALDLDSPIMFRCALRLKRVTREVEARLWDYLQHKSNNGKEQIEESKQ</sequence>
<dbReference type="SMART" id="SM00248">
    <property type="entry name" value="ANK"/>
    <property type="match status" value="5"/>
</dbReference>
<evidence type="ECO:0000256" key="1">
    <source>
        <dbReference type="SAM" id="MobiDB-lite"/>
    </source>
</evidence>
<feature type="region of interest" description="Disordered" evidence="1">
    <location>
        <begin position="153"/>
        <end position="204"/>
    </location>
</feature>
<dbReference type="InterPro" id="IPR036770">
    <property type="entry name" value="Ankyrin_rpt-contain_sf"/>
</dbReference>
<dbReference type="EMBL" id="NIVC01002175">
    <property type="protein sequence ID" value="PAA60248.1"/>
    <property type="molecule type" value="Genomic_DNA"/>
</dbReference>
<feature type="region of interest" description="Disordered" evidence="1">
    <location>
        <begin position="117"/>
        <end position="141"/>
    </location>
</feature>
<feature type="region of interest" description="Disordered" evidence="1">
    <location>
        <begin position="224"/>
        <end position="260"/>
    </location>
</feature>
<dbReference type="PANTHER" id="PTHR24121">
    <property type="entry name" value="NO MECHANORECEPTOR POTENTIAL C, ISOFORM D-RELATED"/>
    <property type="match status" value="1"/>
</dbReference>
<dbReference type="InterPro" id="IPR002110">
    <property type="entry name" value="Ankyrin_rpt"/>
</dbReference>
<accession>A0A267EFF8</accession>
<feature type="non-terminal residue" evidence="2">
    <location>
        <position position="882"/>
    </location>
</feature>
<dbReference type="PANTHER" id="PTHR24121:SF21">
    <property type="entry name" value="ANKYRIN REPEAT FAMILY PROTEIN"/>
    <property type="match status" value="1"/>
</dbReference>
<proteinExistence type="predicted"/>
<dbReference type="Gene3D" id="1.25.40.20">
    <property type="entry name" value="Ankyrin repeat-containing domain"/>
    <property type="match status" value="4"/>
</dbReference>
<feature type="compositionally biased region" description="Basic and acidic residues" evidence="1">
    <location>
        <begin position="181"/>
        <end position="191"/>
    </location>
</feature>
<dbReference type="Proteomes" id="UP000215902">
    <property type="component" value="Unassembled WGS sequence"/>
</dbReference>
<feature type="region of interest" description="Disordered" evidence="1">
    <location>
        <begin position="85"/>
        <end position="105"/>
    </location>
</feature>